<organism evidence="1 2">
    <name type="scientific">Marasmius tenuissimus</name>
    <dbReference type="NCBI Taxonomy" id="585030"/>
    <lineage>
        <taxon>Eukaryota</taxon>
        <taxon>Fungi</taxon>
        <taxon>Dikarya</taxon>
        <taxon>Basidiomycota</taxon>
        <taxon>Agaricomycotina</taxon>
        <taxon>Agaricomycetes</taxon>
        <taxon>Agaricomycetidae</taxon>
        <taxon>Agaricales</taxon>
        <taxon>Marasmiineae</taxon>
        <taxon>Marasmiaceae</taxon>
        <taxon>Marasmius</taxon>
    </lineage>
</organism>
<keyword evidence="2" id="KW-1185">Reference proteome</keyword>
<name>A0ABR2ZRY0_9AGAR</name>
<proteinExistence type="predicted"/>
<protein>
    <submittedName>
        <fullName evidence="1">Uncharacterized protein</fullName>
    </submittedName>
</protein>
<evidence type="ECO:0000313" key="1">
    <source>
        <dbReference type="EMBL" id="KAL0064163.1"/>
    </source>
</evidence>
<evidence type="ECO:0000313" key="2">
    <source>
        <dbReference type="Proteomes" id="UP001437256"/>
    </source>
</evidence>
<comment type="caution">
    <text evidence="1">The sequence shown here is derived from an EMBL/GenBank/DDBJ whole genome shotgun (WGS) entry which is preliminary data.</text>
</comment>
<dbReference type="Proteomes" id="UP001437256">
    <property type="component" value="Unassembled WGS sequence"/>
</dbReference>
<gene>
    <name evidence="1" type="ORF">AAF712_008885</name>
</gene>
<accession>A0ABR2ZRY0</accession>
<reference evidence="1 2" key="1">
    <citation type="submission" date="2024-05" db="EMBL/GenBank/DDBJ databases">
        <title>A draft genome resource for the thread blight pathogen Marasmius tenuissimus strain MS-2.</title>
        <authorList>
            <person name="Yulfo-Soto G.E."/>
            <person name="Baruah I.K."/>
            <person name="Amoako-Attah I."/>
            <person name="Bukari Y."/>
            <person name="Meinhardt L.W."/>
            <person name="Bailey B.A."/>
            <person name="Cohen S.P."/>
        </authorList>
    </citation>
    <scope>NUCLEOTIDE SEQUENCE [LARGE SCALE GENOMIC DNA]</scope>
    <source>
        <strain evidence="1 2">MS-2</strain>
    </source>
</reference>
<dbReference type="EMBL" id="JBBXMP010000066">
    <property type="protein sequence ID" value="KAL0064163.1"/>
    <property type="molecule type" value="Genomic_DNA"/>
</dbReference>
<sequence>MDSDDTIASLLIAQLYLQDEERISQFRKGKAREHTPLTDEEYAFQVQAKLMTDFLDSMEDKRIAERFGAATEDDLGLVETMATVEQALEDDYRYALALSHGEPLPAQSSAQRMIERSKIVCERSDVTYRNGEELKLAPGGSNAGGSGTRYIGRALFTTPEGMRFVLKLAITFIVEIVW</sequence>